<sequence length="102" mass="11629">MNVQQQAGQNQALYRMDPTTQRNLKRIQEHMETLCQNHAHAYVRVETVDGDVFEGSPVHCEKGILYLQMPSNGTNRAFVPGFQNNVVLPLVLYNLLVISLLY</sequence>
<dbReference type="EMBL" id="JACXIZ010000040">
    <property type="protein sequence ID" value="MBD2847543.1"/>
    <property type="molecule type" value="Genomic_DNA"/>
</dbReference>
<reference evidence="1" key="1">
    <citation type="submission" date="2020-09" db="EMBL/GenBank/DDBJ databases">
        <title>A novel bacterium of genus Paenibacillus, isolated from South China Sea.</title>
        <authorList>
            <person name="Huang H."/>
            <person name="Mo K."/>
            <person name="Hu Y."/>
        </authorList>
    </citation>
    <scope>NUCLEOTIDE SEQUENCE</scope>
    <source>
        <strain evidence="1">IB182496</strain>
    </source>
</reference>
<name>A0A927BVE1_9BACL</name>
<protein>
    <submittedName>
        <fullName evidence="1">Uncharacterized protein</fullName>
    </submittedName>
</protein>
<proteinExistence type="predicted"/>
<accession>A0A927BVE1</accession>
<dbReference type="AlphaFoldDB" id="A0A927BVE1"/>
<organism evidence="1 2">
    <name type="scientific">Paenibacillus sabuli</name>
    <dbReference type="NCBI Taxonomy" id="2772509"/>
    <lineage>
        <taxon>Bacteria</taxon>
        <taxon>Bacillati</taxon>
        <taxon>Bacillota</taxon>
        <taxon>Bacilli</taxon>
        <taxon>Bacillales</taxon>
        <taxon>Paenibacillaceae</taxon>
        <taxon>Paenibacillus</taxon>
    </lineage>
</organism>
<keyword evidence="2" id="KW-1185">Reference proteome</keyword>
<evidence type="ECO:0000313" key="1">
    <source>
        <dbReference type="EMBL" id="MBD2847543.1"/>
    </source>
</evidence>
<dbReference type="Proteomes" id="UP000621560">
    <property type="component" value="Unassembled WGS sequence"/>
</dbReference>
<dbReference type="RefSeq" id="WP_190920653.1">
    <property type="nucleotide sequence ID" value="NZ_JACXIZ010000040.1"/>
</dbReference>
<evidence type="ECO:0000313" key="2">
    <source>
        <dbReference type="Proteomes" id="UP000621560"/>
    </source>
</evidence>
<gene>
    <name evidence="1" type="ORF">IDH44_20325</name>
</gene>
<comment type="caution">
    <text evidence="1">The sequence shown here is derived from an EMBL/GenBank/DDBJ whole genome shotgun (WGS) entry which is preliminary data.</text>
</comment>